<dbReference type="InterPro" id="IPR023717">
    <property type="entry name" value="Pro-tRNA-Synthase_IIa_type1"/>
</dbReference>
<evidence type="ECO:0000313" key="13">
    <source>
        <dbReference type="EMBL" id="SUA91664.1"/>
    </source>
</evidence>
<evidence type="ECO:0000256" key="4">
    <source>
        <dbReference type="ARBA" id="ARBA00022598"/>
    </source>
</evidence>
<dbReference type="InterPro" id="IPR002314">
    <property type="entry name" value="aa-tRNA-synt_IIb"/>
</dbReference>
<dbReference type="SUPFAM" id="SSF55826">
    <property type="entry name" value="YbaK/ProRS associated domain"/>
    <property type="match status" value="1"/>
</dbReference>
<dbReference type="FunFam" id="3.30.930.10:FF:000097">
    <property type="entry name" value="Proline--tRNA ligase"/>
    <property type="match status" value="1"/>
</dbReference>
<evidence type="ECO:0000256" key="7">
    <source>
        <dbReference type="ARBA" id="ARBA00022917"/>
    </source>
</evidence>
<evidence type="ECO:0000313" key="12">
    <source>
        <dbReference type="EMBL" id="AJC20060.1"/>
    </source>
</evidence>
<dbReference type="CDD" id="cd00779">
    <property type="entry name" value="ProRS_core_prok"/>
    <property type="match status" value="1"/>
</dbReference>
<keyword evidence="3 10" id="KW-0963">Cytoplasm</keyword>
<dbReference type="InterPro" id="IPR004154">
    <property type="entry name" value="Anticodon-bd"/>
</dbReference>
<comment type="similarity">
    <text evidence="10">Belongs to the class-II aminoacyl-tRNA synthetase family. ProS type 1 subfamily.</text>
</comment>
<evidence type="ECO:0000256" key="8">
    <source>
        <dbReference type="ARBA" id="ARBA00023146"/>
    </source>
</evidence>
<dbReference type="NCBIfam" id="NF006625">
    <property type="entry name" value="PRK09194.1"/>
    <property type="match status" value="1"/>
</dbReference>
<reference evidence="13 15" key="3">
    <citation type="submission" date="2018-06" db="EMBL/GenBank/DDBJ databases">
        <authorList>
            <consortium name="Pathogen Informatics"/>
            <person name="Doyle S."/>
        </authorList>
    </citation>
    <scope>NUCLEOTIDE SEQUENCE [LARGE SCALE GENOMIC DNA]</scope>
    <source>
        <strain evidence="13 15">NCTC13159</strain>
    </source>
</reference>
<dbReference type="CDD" id="cd00861">
    <property type="entry name" value="ProRS_anticodon_short"/>
    <property type="match status" value="1"/>
</dbReference>
<keyword evidence="6 10" id="KW-0067">ATP-binding</keyword>
<evidence type="ECO:0000256" key="9">
    <source>
        <dbReference type="ARBA" id="ARBA00047671"/>
    </source>
</evidence>
<dbReference type="SUPFAM" id="SSF55681">
    <property type="entry name" value="Class II aaRS and biotin synthetases"/>
    <property type="match status" value="1"/>
</dbReference>
<dbReference type="PROSITE" id="PS50862">
    <property type="entry name" value="AA_TRNA_LIGASE_II"/>
    <property type="match status" value="1"/>
</dbReference>
<reference evidence="14" key="1">
    <citation type="submission" date="2014-12" db="EMBL/GenBank/DDBJ databases">
        <title>Complete Genome Sequencing of Pandoraea pulmonicola DSM 16583.</title>
        <authorList>
            <person name="Chan K.-G."/>
        </authorList>
    </citation>
    <scope>NUCLEOTIDE SEQUENCE [LARGE SCALE GENOMIC DNA]</scope>
    <source>
        <strain evidence="14">DSM 16583</strain>
    </source>
</reference>
<dbReference type="FunFam" id="3.30.930.10:FF:000012">
    <property type="entry name" value="Proline--tRNA ligase"/>
    <property type="match status" value="1"/>
</dbReference>
<comment type="function">
    <text evidence="10">Catalyzes the attachment of proline to tRNA(Pro) in a two-step reaction: proline is first activated by ATP to form Pro-AMP and then transferred to the acceptor end of tRNA(Pro). As ProRS can inadvertently accommodate and process non-cognate amino acids such as alanine and cysteine, to avoid such errors it has two additional distinct editing activities against alanine. One activity is designated as 'pretransfer' editing and involves the tRNA(Pro)-independent hydrolysis of activated Ala-AMP. The other activity is designated 'posttransfer' editing and involves deacylation of mischarged Ala-tRNA(Pro). The misacylated Cys-tRNA(Pro) is not edited by ProRS.</text>
</comment>
<dbReference type="EMBL" id="CP010310">
    <property type="protein sequence ID" value="AJC20060.1"/>
    <property type="molecule type" value="Genomic_DNA"/>
</dbReference>
<comment type="subcellular location">
    <subcellularLocation>
        <location evidence="1 10">Cytoplasm</location>
    </subcellularLocation>
</comment>
<dbReference type="Pfam" id="PF03129">
    <property type="entry name" value="HGTP_anticodon"/>
    <property type="match status" value="1"/>
</dbReference>
<dbReference type="InterPro" id="IPR006195">
    <property type="entry name" value="aa-tRNA-synth_II"/>
</dbReference>
<dbReference type="Proteomes" id="UP000035086">
    <property type="component" value="Chromosome"/>
</dbReference>
<dbReference type="GO" id="GO:0004827">
    <property type="term" value="F:proline-tRNA ligase activity"/>
    <property type="evidence" value="ECO:0007669"/>
    <property type="project" value="UniProtKB-UniRule"/>
</dbReference>
<dbReference type="EMBL" id="UGSJ01000001">
    <property type="protein sequence ID" value="SUA91664.1"/>
    <property type="molecule type" value="Genomic_DNA"/>
</dbReference>
<evidence type="ECO:0000256" key="5">
    <source>
        <dbReference type="ARBA" id="ARBA00022741"/>
    </source>
</evidence>
<evidence type="ECO:0000256" key="1">
    <source>
        <dbReference type="ARBA" id="ARBA00004496"/>
    </source>
</evidence>
<name>A0AAJ4ZDW9_PANPU</name>
<comment type="domain">
    <text evidence="10">Consists of three domains: the N-terminal catalytic domain, the editing domain and the C-terminal anticodon-binding domain.</text>
</comment>
<dbReference type="InterPro" id="IPR044140">
    <property type="entry name" value="ProRS_anticodon_short"/>
</dbReference>
<evidence type="ECO:0000259" key="11">
    <source>
        <dbReference type="PROSITE" id="PS50862"/>
    </source>
</evidence>
<evidence type="ECO:0000313" key="15">
    <source>
        <dbReference type="Proteomes" id="UP000254589"/>
    </source>
</evidence>
<organism evidence="13 15">
    <name type="scientific">Pandoraea pulmonicola</name>
    <dbReference type="NCBI Taxonomy" id="93221"/>
    <lineage>
        <taxon>Bacteria</taxon>
        <taxon>Pseudomonadati</taxon>
        <taxon>Pseudomonadota</taxon>
        <taxon>Betaproteobacteria</taxon>
        <taxon>Burkholderiales</taxon>
        <taxon>Burkholderiaceae</taxon>
        <taxon>Pandoraea</taxon>
    </lineage>
</organism>
<evidence type="ECO:0000256" key="10">
    <source>
        <dbReference type="HAMAP-Rule" id="MF_01569"/>
    </source>
</evidence>
<dbReference type="GO" id="GO:0005829">
    <property type="term" value="C:cytosol"/>
    <property type="evidence" value="ECO:0007669"/>
    <property type="project" value="TreeGrafter"/>
</dbReference>
<dbReference type="PANTHER" id="PTHR42753">
    <property type="entry name" value="MITOCHONDRIAL RIBOSOME PROTEIN L39/PROLYL-TRNA LIGASE FAMILY MEMBER"/>
    <property type="match status" value="1"/>
</dbReference>
<evidence type="ECO:0000256" key="6">
    <source>
        <dbReference type="ARBA" id="ARBA00022840"/>
    </source>
</evidence>
<dbReference type="PRINTS" id="PR01046">
    <property type="entry name" value="TRNASYNTHPRO"/>
</dbReference>
<dbReference type="HAMAP" id="MF_01569">
    <property type="entry name" value="Pro_tRNA_synth_type1"/>
    <property type="match status" value="1"/>
</dbReference>
<dbReference type="PANTHER" id="PTHR42753:SF2">
    <property type="entry name" value="PROLINE--TRNA LIGASE"/>
    <property type="match status" value="1"/>
</dbReference>
<dbReference type="PIRSF" id="PIRSF001535">
    <property type="entry name" value="ProRS_1"/>
    <property type="match status" value="1"/>
</dbReference>
<comment type="subunit">
    <text evidence="2 10">Homodimer.</text>
</comment>
<sequence length="579" mass="63771">MKASRFFIGTLKEAPADAEIVSHKLMMRSGMIRRVAGGIYDYLPIGLRSIRKVEAIVREEMNRAGALELLMPAVQPAELWQESGRWQKYGPELLRLKDRSDRDFVVGPTHEEVVTDIARREIKSYRQLPVNFYQVQTKFRDEIRPRFGVMRGREFIMKDAYSFDKDRAGLQVSYQKMFDAYVRIFTRLGLEFRAVVADNGSIGGSGSHEFHVIAETGEDSIAYCPTSDYAANVEMAEALAPQGERAAPAEAMTRTATPGKAKCEDVAELLSIPLARTVKSIVLATDSEDTGTTLWLLLLRGDHALNEIKASKVPGLADFRFASEAEIVEWFGTPPGYLGPIGTKKPVKLVVDRSVAKMSDFVVGANEADYHITGVNWGRDLPEPEVVFDLRNVVPGDPSPDGKGEIALCRGIEVGHVFQLGTKYSDAMGATFLDENGEPAPMEMGCYGIGITRILGAAIEQNFDERGIIWPEAIAPFEVVLCPMSYDRSDAVRAAADKLYEALLAAGVDVILDDRGERPGVMFADWELIGVPHRVVIGDRGLKEGKIEYQGRRDTEPQLLDAASVAEVVIGKVRAAKAV</sequence>
<dbReference type="RefSeq" id="WP_039405946.1">
    <property type="nucleotide sequence ID" value="NZ_CP010310.2"/>
</dbReference>
<gene>
    <name evidence="10 13" type="primary">proS</name>
    <name evidence="13" type="ORF">NCTC13159_03176</name>
    <name evidence="12" type="ORF">RO07_05470</name>
</gene>
<dbReference type="Gene3D" id="3.90.960.10">
    <property type="entry name" value="YbaK/aminoacyl-tRNA synthetase-associated domain"/>
    <property type="match status" value="1"/>
</dbReference>
<dbReference type="GO" id="GO:0005524">
    <property type="term" value="F:ATP binding"/>
    <property type="evidence" value="ECO:0007669"/>
    <property type="project" value="UniProtKB-UniRule"/>
</dbReference>
<dbReference type="GO" id="GO:0002161">
    <property type="term" value="F:aminoacyl-tRNA deacylase activity"/>
    <property type="evidence" value="ECO:0007669"/>
    <property type="project" value="InterPro"/>
</dbReference>
<protein>
    <recommendedName>
        <fullName evidence="10">Proline--tRNA ligase</fullName>
        <ecNumber evidence="10">6.1.1.15</ecNumber>
    </recommendedName>
    <alternativeName>
        <fullName evidence="10">Prolyl-tRNA synthetase</fullName>
        <shortName evidence="10">ProRS</shortName>
    </alternativeName>
</protein>
<keyword evidence="14" id="KW-1185">Reference proteome</keyword>
<dbReference type="Gene3D" id="3.30.930.10">
    <property type="entry name" value="Bira Bifunctional Protein, Domain 2"/>
    <property type="match status" value="2"/>
</dbReference>
<comment type="catalytic activity">
    <reaction evidence="9 10">
        <text>tRNA(Pro) + L-proline + ATP = L-prolyl-tRNA(Pro) + AMP + diphosphate</text>
        <dbReference type="Rhea" id="RHEA:14305"/>
        <dbReference type="Rhea" id="RHEA-COMP:9700"/>
        <dbReference type="Rhea" id="RHEA-COMP:9702"/>
        <dbReference type="ChEBI" id="CHEBI:30616"/>
        <dbReference type="ChEBI" id="CHEBI:33019"/>
        <dbReference type="ChEBI" id="CHEBI:60039"/>
        <dbReference type="ChEBI" id="CHEBI:78442"/>
        <dbReference type="ChEBI" id="CHEBI:78532"/>
        <dbReference type="ChEBI" id="CHEBI:456215"/>
        <dbReference type="EC" id="6.1.1.15"/>
    </reaction>
</comment>
<dbReference type="CDD" id="cd04334">
    <property type="entry name" value="ProRS-INS"/>
    <property type="match status" value="1"/>
</dbReference>
<feature type="domain" description="Aminoacyl-transfer RNA synthetases class-II family profile" evidence="11">
    <location>
        <begin position="33"/>
        <end position="471"/>
    </location>
</feature>
<evidence type="ECO:0000256" key="2">
    <source>
        <dbReference type="ARBA" id="ARBA00011738"/>
    </source>
</evidence>
<keyword evidence="7 10" id="KW-0648">Protein biosynthesis</keyword>
<proteinExistence type="inferred from homology"/>
<dbReference type="InterPro" id="IPR004500">
    <property type="entry name" value="Pro-tRNA-synth_IIa_bac-type"/>
</dbReference>
<keyword evidence="5 10" id="KW-0547">Nucleotide-binding</keyword>
<dbReference type="AlphaFoldDB" id="A0AAJ4ZDW9"/>
<accession>A0AAJ4ZDW9</accession>
<dbReference type="InterPro" id="IPR036621">
    <property type="entry name" value="Anticodon-bd_dom_sf"/>
</dbReference>
<dbReference type="Proteomes" id="UP000254589">
    <property type="component" value="Unassembled WGS sequence"/>
</dbReference>
<reference evidence="12" key="2">
    <citation type="submission" date="2016-11" db="EMBL/GenBank/DDBJ databases">
        <title>Complete Genome Sequencing of Pandoraea pulmonicola DSM 16583.</title>
        <authorList>
            <person name="Chan K.-G."/>
        </authorList>
    </citation>
    <scope>NUCLEOTIDE SEQUENCE</scope>
    <source>
        <strain evidence="12">DSM 16583</strain>
    </source>
</reference>
<dbReference type="GO" id="GO:0006433">
    <property type="term" value="P:prolyl-tRNA aminoacylation"/>
    <property type="evidence" value="ECO:0007669"/>
    <property type="project" value="UniProtKB-UniRule"/>
</dbReference>
<dbReference type="InterPro" id="IPR045864">
    <property type="entry name" value="aa-tRNA-synth_II/BPL/LPL"/>
</dbReference>
<dbReference type="NCBIfam" id="TIGR00409">
    <property type="entry name" value="proS_fam_II"/>
    <property type="match status" value="1"/>
</dbReference>
<dbReference type="EC" id="6.1.1.15" evidence="10"/>
<dbReference type="InterPro" id="IPR036754">
    <property type="entry name" value="YbaK/aa-tRNA-synt-asso_dom_sf"/>
</dbReference>
<dbReference type="InterPro" id="IPR050062">
    <property type="entry name" value="Pro-tRNA_synthetase"/>
</dbReference>
<evidence type="ECO:0000313" key="14">
    <source>
        <dbReference type="Proteomes" id="UP000035086"/>
    </source>
</evidence>
<dbReference type="InterPro" id="IPR007214">
    <property type="entry name" value="YbaK/aa-tRNA-synth-assoc-dom"/>
</dbReference>
<dbReference type="InterPro" id="IPR002316">
    <property type="entry name" value="Pro-tRNA-ligase_IIa"/>
</dbReference>
<keyword evidence="8 10" id="KW-0030">Aminoacyl-tRNA synthetase</keyword>
<dbReference type="Pfam" id="PF04073">
    <property type="entry name" value="tRNA_edit"/>
    <property type="match status" value="1"/>
</dbReference>
<evidence type="ECO:0000256" key="3">
    <source>
        <dbReference type="ARBA" id="ARBA00022490"/>
    </source>
</evidence>
<dbReference type="SUPFAM" id="SSF52954">
    <property type="entry name" value="Class II aaRS ABD-related"/>
    <property type="match status" value="1"/>
</dbReference>
<dbReference type="Pfam" id="PF00587">
    <property type="entry name" value="tRNA-synt_2b"/>
    <property type="match status" value="1"/>
</dbReference>
<dbReference type="Gene3D" id="3.40.50.800">
    <property type="entry name" value="Anticodon-binding domain"/>
    <property type="match status" value="1"/>
</dbReference>
<keyword evidence="4 10" id="KW-0436">Ligase</keyword>
<dbReference type="InterPro" id="IPR033730">
    <property type="entry name" value="ProRS_core_prok"/>
</dbReference>
<dbReference type="KEGG" id="ppul:RO07_05470"/>